<evidence type="ECO:0000256" key="1">
    <source>
        <dbReference type="SAM" id="MobiDB-lite"/>
    </source>
</evidence>
<accession>A0ABR3GE82</accession>
<sequence length="97" mass="11066">MIFARLNILQEHLEQIKIQLSLSSIYGALDIIQNNTNARINNVNLRINATNSMLIDVKKQLRNLSDQVQSMQEEIRITGQHNEETAVSSPTEPDELH</sequence>
<protein>
    <submittedName>
        <fullName evidence="2">Uncharacterized protein</fullName>
    </submittedName>
</protein>
<name>A0ABR3GE82_9PEZI</name>
<reference evidence="2 3" key="1">
    <citation type="submission" date="2024-02" db="EMBL/GenBank/DDBJ databases">
        <title>Discinaceae phylogenomics.</title>
        <authorList>
            <person name="Dirks A.C."/>
            <person name="James T.Y."/>
        </authorList>
    </citation>
    <scope>NUCLEOTIDE SEQUENCE [LARGE SCALE GENOMIC DNA]</scope>
    <source>
        <strain evidence="2 3">ACD0624</strain>
    </source>
</reference>
<organism evidence="2 3">
    <name type="scientific">Discina gigas</name>
    <dbReference type="NCBI Taxonomy" id="1032678"/>
    <lineage>
        <taxon>Eukaryota</taxon>
        <taxon>Fungi</taxon>
        <taxon>Dikarya</taxon>
        <taxon>Ascomycota</taxon>
        <taxon>Pezizomycotina</taxon>
        <taxon>Pezizomycetes</taxon>
        <taxon>Pezizales</taxon>
        <taxon>Discinaceae</taxon>
        <taxon>Discina</taxon>
    </lineage>
</organism>
<comment type="caution">
    <text evidence="2">The sequence shown here is derived from an EMBL/GenBank/DDBJ whole genome shotgun (WGS) entry which is preliminary data.</text>
</comment>
<keyword evidence="3" id="KW-1185">Reference proteome</keyword>
<dbReference type="Proteomes" id="UP001447188">
    <property type="component" value="Unassembled WGS sequence"/>
</dbReference>
<feature type="region of interest" description="Disordered" evidence="1">
    <location>
        <begin position="78"/>
        <end position="97"/>
    </location>
</feature>
<proteinExistence type="predicted"/>
<evidence type="ECO:0000313" key="3">
    <source>
        <dbReference type="Proteomes" id="UP001447188"/>
    </source>
</evidence>
<dbReference type="EMBL" id="JBBBZM010000100">
    <property type="protein sequence ID" value="KAL0634220.1"/>
    <property type="molecule type" value="Genomic_DNA"/>
</dbReference>
<gene>
    <name evidence="2" type="ORF">Q9L58_006836</name>
</gene>
<evidence type="ECO:0000313" key="2">
    <source>
        <dbReference type="EMBL" id="KAL0634220.1"/>
    </source>
</evidence>